<name>A0ABR5SE38_9BACT</name>
<evidence type="ECO:0000313" key="2">
    <source>
        <dbReference type="Proteomes" id="UP000060487"/>
    </source>
</evidence>
<sequence length="429" mass="50297">MRLTMKEKQTITKVAAERYQKARKKRKGAILNEFTESTGYDRCYASEAAWEENSGISEEKYSNRCKAGSKRRSDYDEKVLSALKKTWYIMDCICGKRLSPILKEVIQGIDEDRPERHGVYRDRDDIALRRSTCESIEKARLAGTEFKSVLRYSTSKRWEYWERIFTDVTEDKRTSESMADAYFRTYRTEMLEGAEVLWPEVEDYYYLMKMRVAEGPAYFDSEKQNEPVNPDDCLFQEGWIQYYDDEEEPKDVPVFGVVDPSMGKRSKRHDPSAIVGGRIKSGVIYITIADIDRRHPDKIIEDILSYHNRERFQGFGVETIAFQEFFSNTLEQEAHRRSLTLNVIEIKPSTDKRLRIQTLQPWIKNGWIRFRRNQIVLVNQLKHYPMADHDDGLDALEMLKSLIESGTGAIRYESVQRRQTVFASKKTAY</sequence>
<comment type="caution">
    <text evidence="1">The sequence shown here is derived from an EMBL/GenBank/DDBJ whole genome shotgun (WGS) entry which is preliminary data.</text>
</comment>
<organism evidence="1 2">
    <name type="scientific">Candidatus Magnetominusculus xianensis</name>
    <dbReference type="NCBI Taxonomy" id="1748249"/>
    <lineage>
        <taxon>Bacteria</taxon>
        <taxon>Pseudomonadati</taxon>
        <taxon>Nitrospirota</taxon>
        <taxon>Nitrospiria</taxon>
        <taxon>Nitrospirales</taxon>
        <taxon>Nitrospiraceae</taxon>
        <taxon>Candidatus Magnetominusculus</taxon>
    </lineage>
</organism>
<evidence type="ECO:0000313" key="1">
    <source>
        <dbReference type="EMBL" id="KWT81155.1"/>
    </source>
</evidence>
<dbReference type="NCBIfam" id="TIGR01630">
    <property type="entry name" value="psiM2_ORF9"/>
    <property type="match status" value="1"/>
</dbReference>
<dbReference type="Proteomes" id="UP000060487">
    <property type="component" value="Unassembled WGS sequence"/>
</dbReference>
<dbReference type="EMBL" id="LNQR01000101">
    <property type="protein sequence ID" value="KWT81155.1"/>
    <property type="molecule type" value="Genomic_DNA"/>
</dbReference>
<accession>A0ABR5SE38</accession>
<dbReference type="InterPro" id="IPR006517">
    <property type="entry name" value="Phage_terminase_lsu-like_C"/>
</dbReference>
<protein>
    <recommendedName>
        <fullName evidence="3">Terminase large subunit gp17-like C-terminal domain-containing protein</fullName>
    </recommendedName>
</protein>
<gene>
    <name evidence="1" type="ORF">ASN18_2661</name>
</gene>
<evidence type="ECO:0008006" key="3">
    <source>
        <dbReference type="Google" id="ProtNLM"/>
    </source>
</evidence>
<dbReference type="Gene3D" id="3.30.420.240">
    <property type="match status" value="1"/>
</dbReference>
<reference evidence="1 2" key="1">
    <citation type="submission" date="2015-11" db="EMBL/GenBank/DDBJ databases">
        <authorList>
            <person name="Lin W."/>
        </authorList>
    </citation>
    <scope>NUCLEOTIDE SEQUENCE [LARGE SCALE GENOMIC DNA]</scope>
    <source>
        <strain evidence="1 2">HCH-1</strain>
    </source>
</reference>
<proteinExistence type="predicted"/>
<keyword evidence="2" id="KW-1185">Reference proteome</keyword>